<keyword evidence="2" id="KW-1185">Reference proteome</keyword>
<proteinExistence type="predicted"/>
<name>A0AAW0CGF1_9AGAR</name>
<evidence type="ECO:0000313" key="2">
    <source>
        <dbReference type="Proteomes" id="UP001362999"/>
    </source>
</evidence>
<dbReference type="CDD" id="cd09917">
    <property type="entry name" value="F-box_SF"/>
    <property type="match status" value="1"/>
</dbReference>
<dbReference type="InterPro" id="IPR036047">
    <property type="entry name" value="F-box-like_dom_sf"/>
</dbReference>
<gene>
    <name evidence="1" type="ORF">R3P38DRAFT_2904946</name>
</gene>
<sequence>MGQYWRLVNLDNDESFGCWGQLGIFLFDGGSLDPLADSLEVYDKPPRDVIVHPYKPGDLIKSGRESIELRFPQRAVQRSEKPSLIYLPVELICEVFSYLRDVDHVLCLATTCQAFWEIGRSTLYLRVMDMIMHCRQNWMGCRIICVGDYLDMKDIPENLLTSGERDKFIEHLRHEDSSLYNYPFHDVDRSYFNIKPTIYEFCNRYGWDKIHVISHLLHGPSLPPPPSNLPILRNLSRRIYVHYEAVLDLKEAYEPHKIRDENIFADVDFGEVLVTRICLSSDPSTSTRYEGPLHRGDWAGDRFDVVYIPEEELDDGTWSDVSSEVLKVVEDIWRADYGVKDDVPRFYS</sequence>
<organism evidence="1 2">
    <name type="scientific">Favolaschia claudopus</name>
    <dbReference type="NCBI Taxonomy" id="2862362"/>
    <lineage>
        <taxon>Eukaryota</taxon>
        <taxon>Fungi</taxon>
        <taxon>Dikarya</taxon>
        <taxon>Basidiomycota</taxon>
        <taxon>Agaricomycotina</taxon>
        <taxon>Agaricomycetes</taxon>
        <taxon>Agaricomycetidae</taxon>
        <taxon>Agaricales</taxon>
        <taxon>Marasmiineae</taxon>
        <taxon>Mycenaceae</taxon>
        <taxon>Favolaschia</taxon>
    </lineage>
</organism>
<evidence type="ECO:0000313" key="1">
    <source>
        <dbReference type="EMBL" id="KAK7038195.1"/>
    </source>
</evidence>
<accession>A0AAW0CGF1</accession>
<dbReference type="SUPFAM" id="SSF81383">
    <property type="entry name" value="F-box domain"/>
    <property type="match status" value="1"/>
</dbReference>
<comment type="caution">
    <text evidence="1">The sequence shown here is derived from an EMBL/GenBank/DDBJ whole genome shotgun (WGS) entry which is preliminary data.</text>
</comment>
<dbReference type="Proteomes" id="UP001362999">
    <property type="component" value="Unassembled WGS sequence"/>
</dbReference>
<reference evidence="1 2" key="1">
    <citation type="journal article" date="2024" name="J Genomics">
        <title>Draft genome sequencing and assembly of Favolaschia claudopus CIRM-BRFM 2984 isolated from oak limbs.</title>
        <authorList>
            <person name="Navarro D."/>
            <person name="Drula E."/>
            <person name="Chaduli D."/>
            <person name="Cazenave R."/>
            <person name="Ahrendt S."/>
            <person name="Wang J."/>
            <person name="Lipzen A."/>
            <person name="Daum C."/>
            <person name="Barry K."/>
            <person name="Grigoriev I.V."/>
            <person name="Favel A."/>
            <person name="Rosso M.N."/>
            <person name="Martin F."/>
        </authorList>
    </citation>
    <scope>NUCLEOTIDE SEQUENCE [LARGE SCALE GENOMIC DNA]</scope>
    <source>
        <strain evidence="1 2">CIRM-BRFM 2984</strain>
    </source>
</reference>
<dbReference type="AlphaFoldDB" id="A0AAW0CGF1"/>
<dbReference type="EMBL" id="JAWWNJ010000017">
    <property type="protein sequence ID" value="KAK7038195.1"/>
    <property type="molecule type" value="Genomic_DNA"/>
</dbReference>
<protein>
    <recommendedName>
        <fullName evidence="3">F-box domain-containing protein</fullName>
    </recommendedName>
</protein>
<evidence type="ECO:0008006" key="3">
    <source>
        <dbReference type="Google" id="ProtNLM"/>
    </source>
</evidence>